<dbReference type="PANTHER" id="PTHR32196">
    <property type="entry name" value="ABC TRANSPORTER PERMEASE PROTEIN YPHD-RELATED-RELATED"/>
    <property type="match status" value="1"/>
</dbReference>
<organism evidence="8 9">
    <name type="scientific">Rugosimonospora acidiphila</name>
    <dbReference type="NCBI Taxonomy" id="556531"/>
    <lineage>
        <taxon>Bacteria</taxon>
        <taxon>Bacillati</taxon>
        <taxon>Actinomycetota</taxon>
        <taxon>Actinomycetes</taxon>
        <taxon>Micromonosporales</taxon>
        <taxon>Micromonosporaceae</taxon>
        <taxon>Rugosimonospora</taxon>
    </lineage>
</organism>
<feature type="transmembrane region" description="Helical" evidence="7">
    <location>
        <begin position="74"/>
        <end position="107"/>
    </location>
</feature>
<comment type="subcellular location">
    <subcellularLocation>
        <location evidence="1">Cell membrane</location>
        <topology evidence="1">Multi-pass membrane protein</topology>
    </subcellularLocation>
</comment>
<evidence type="ECO:0000256" key="3">
    <source>
        <dbReference type="ARBA" id="ARBA00022692"/>
    </source>
</evidence>
<evidence type="ECO:0000256" key="6">
    <source>
        <dbReference type="SAM" id="MobiDB-lite"/>
    </source>
</evidence>
<feature type="transmembrane region" description="Helical" evidence="7">
    <location>
        <begin position="119"/>
        <end position="141"/>
    </location>
</feature>
<gene>
    <name evidence="8" type="ORF">GCM10023322_15930</name>
</gene>
<sequence>MSERRSGTSAVQTQAQDNGAAVEDPGTPLAQRLLGANALWTFLILVGLVVFFTIAAPGTFLTQYDVTQIATNAAIYLVLGVGMTFVIITGGIDLSVGSVLILSGVLAAEYVAHHGGYKAGWPTIIVGILISVATGTAWGVLQGFVCAKAKVPPLIVTLGGLGVALGVARIVTTGNDVAGGAPNALVSTLGLGKLFGVIPWLVVVAVVCTVAFGLILAYTRFGRYTYAIGSNAEATRRVGIKVERQLIKVYALSGAMAGIAGVMSLAFFHTTTIAGHSTDNLAVITAVVMGGTSLFGGRGSIVGTVIGVFIPAVLNSGLVIIGVQQYWQDVAVGVVLVFAVYLDQLRRRSRERS</sequence>
<feature type="transmembrane region" description="Helical" evidence="7">
    <location>
        <begin position="301"/>
        <end position="320"/>
    </location>
</feature>
<dbReference type="CDD" id="cd06579">
    <property type="entry name" value="TM_PBP1_transp_AraH_like"/>
    <property type="match status" value="1"/>
</dbReference>
<dbReference type="Proteomes" id="UP001501570">
    <property type="component" value="Unassembled WGS sequence"/>
</dbReference>
<keyword evidence="5 7" id="KW-0472">Membrane</keyword>
<feature type="region of interest" description="Disordered" evidence="6">
    <location>
        <begin position="1"/>
        <end position="23"/>
    </location>
</feature>
<evidence type="ECO:0000256" key="4">
    <source>
        <dbReference type="ARBA" id="ARBA00022989"/>
    </source>
</evidence>
<name>A0ABP9RPD8_9ACTN</name>
<protein>
    <submittedName>
        <fullName evidence="8">ABC transporter permease</fullName>
    </submittedName>
</protein>
<feature type="compositionally biased region" description="Polar residues" evidence="6">
    <location>
        <begin position="7"/>
        <end position="17"/>
    </location>
</feature>
<feature type="transmembrane region" description="Helical" evidence="7">
    <location>
        <begin position="326"/>
        <end position="342"/>
    </location>
</feature>
<dbReference type="RefSeq" id="WP_345627517.1">
    <property type="nucleotide sequence ID" value="NZ_BAABJQ010000004.1"/>
</dbReference>
<reference evidence="9" key="1">
    <citation type="journal article" date="2019" name="Int. J. Syst. Evol. Microbiol.">
        <title>The Global Catalogue of Microorganisms (GCM) 10K type strain sequencing project: providing services to taxonomists for standard genome sequencing and annotation.</title>
        <authorList>
            <consortium name="The Broad Institute Genomics Platform"/>
            <consortium name="The Broad Institute Genome Sequencing Center for Infectious Disease"/>
            <person name="Wu L."/>
            <person name="Ma J."/>
        </authorList>
    </citation>
    <scope>NUCLEOTIDE SEQUENCE [LARGE SCALE GENOMIC DNA]</scope>
    <source>
        <strain evidence="9">JCM 18304</strain>
    </source>
</reference>
<dbReference type="EMBL" id="BAABJQ010000004">
    <property type="protein sequence ID" value="GAA5181379.1"/>
    <property type="molecule type" value="Genomic_DNA"/>
</dbReference>
<feature type="transmembrane region" description="Helical" evidence="7">
    <location>
        <begin position="38"/>
        <end position="62"/>
    </location>
</feature>
<dbReference type="InterPro" id="IPR001851">
    <property type="entry name" value="ABC_transp_permease"/>
</dbReference>
<feature type="transmembrane region" description="Helical" evidence="7">
    <location>
        <begin position="153"/>
        <end position="174"/>
    </location>
</feature>
<evidence type="ECO:0000256" key="1">
    <source>
        <dbReference type="ARBA" id="ARBA00004651"/>
    </source>
</evidence>
<keyword evidence="4 7" id="KW-1133">Transmembrane helix</keyword>
<evidence type="ECO:0000256" key="7">
    <source>
        <dbReference type="SAM" id="Phobius"/>
    </source>
</evidence>
<evidence type="ECO:0000313" key="8">
    <source>
        <dbReference type="EMBL" id="GAA5181379.1"/>
    </source>
</evidence>
<dbReference type="Pfam" id="PF02653">
    <property type="entry name" value="BPD_transp_2"/>
    <property type="match status" value="1"/>
</dbReference>
<evidence type="ECO:0000313" key="9">
    <source>
        <dbReference type="Proteomes" id="UP001501570"/>
    </source>
</evidence>
<evidence type="ECO:0000256" key="5">
    <source>
        <dbReference type="ARBA" id="ARBA00023136"/>
    </source>
</evidence>
<feature type="transmembrane region" description="Helical" evidence="7">
    <location>
        <begin position="194"/>
        <end position="218"/>
    </location>
</feature>
<evidence type="ECO:0000256" key="2">
    <source>
        <dbReference type="ARBA" id="ARBA00022475"/>
    </source>
</evidence>
<keyword evidence="9" id="KW-1185">Reference proteome</keyword>
<comment type="caution">
    <text evidence="8">The sequence shown here is derived from an EMBL/GenBank/DDBJ whole genome shotgun (WGS) entry which is preliminary data.</text>
</comment>
<proteinExistence type="predicted"/>
<keyword evidence="2" id="KW-1003">Cell membrane</keyword>
<feature type="transmembrane region" description="Helical" evidence="7">
    <location>
        <begin position="246"/>
        <end position="268"/>
    </location>
</feature>
<keyword evidence="3 7" id="KW-0812">Transmembrane</keyword>
<feature type="transmembrane region" description="Helical" evidence="7">
    <location>
        <begin position="280"/>
        <end position="296"/>
    </location>
</feature>
<accession>A0ABP9RPD8</accession>